<dbReference type="AlphaFoldDB" id="W1XFU7"/>
<feature type="non-terminal residue" evidence="1">
    <location>
        <position position="71"/>
    </location>
</feature>
<comment type="caution">
    <text evidence="1">The sequence shown here is derived from an EMBL/GenBank/DDBJ whole genome shotgun (WGS) entry which is preliminary data.</text>
</comment>
<organism evidence="1">
    <name type="scientific">human gut metagenome</name>
    <dbReference type="NCBI Taxonomy" id="408170"/>
    <lineage>
        <taxon>unclassified sequences</taxon>
        <taxon>metagenomes</taxon>
        <taxon>organismal metagenomes</taxon>
    </lineage>
</organism>
<name>W1XFU7_9ZZZZ</name>
<reference evidence="1" key="1">
    <citation type="submission" date="2013-12" db="EMBL/GenBank/DDBJ databases">
        <title>A Varibaculum cambriense genome reconstructed from a premature infant gut community with otherwise low bacterial novelty that shifts toward anaerobic metabolism during the third week of life.</title>
        <authorList>
            <person name="Brown C.T."/>
            <person name="Sharon I."/>
            <person name="Thomas B.C."/>
            <person name="Castelle C.J."/>
            <person name="Morowitz M.J."/>
            <person name="Banfield J.F."/>
        </authorList>
    </citation>
    <scope>NUCLEOTIDE SEQUENCE</scope>
</reference>
<proteinExistence type="predicted"/>
<dbReference type="EMBL" id="AZMM01016413">
    <property type="protein sequence ID" value="ETJ29041.1"/>
    <property type="molecule type" value="Genomic_DNA"/>
</dbReference>
<gene>
    <name evidence="1" type="ORF">Q604_UNBC16413G0001</name>
</gene>
<protein>
    <submittedName>
        <fullName evidence="1">Biotin carboxyl carrier protein of acetyl-coa carboxylase</fullName>
    </submittedName>
</protein>
<accession>W1XFU7</accession>
<feature type="non-terminal residue" evidence="1">
    <location>
        <position position="1"/>
    </location>
</feature>
<sequence>SYIKSNLAGTFYLRKEENAEPFVKLNEKINENNNLNDLRKDLDKEKEINSEFASDIKNIEIKMEEILKYLK</sequence>
<evidence type="ECO:0000313" key="1">
    <source>
        <dbReference type="EMBL" id="ETJ29041.1"/>
    </source>
</evidence>